<dbReference type="InterPro" id="IPR015797">
    <property type="entry name" value="NUDIX_hydrolase-like_dom_sf"/>
</dbReference>
<dbReference type="Gene3D" id="3.90.79.10">
    <property type="entry name" value="Nucleoside Triphosphate Pyrophosphohydrolase"/>
    <property type="match status" value="1"/>
</dbReference>
<dbReference type="Proteomes" id="UP000791080">
    <property type="component" value="Unassembled WGS sequence"/>
</dbReference>
<evidence type="ECO:0000313" key="4">
    <source>
        <dbReference type="Proteomes" id="UP000791080"/>
    </source>
</evidence>
<evidence type="ECO:0000313" key="3">
    <source>
        <dbReference type="EMBL" id="MCP2334661.1"/>
    </source>
</evidence>
<comment type="caution">
    <text evidence="3">The sequence shown here is derived from an EMBL/GenBank/DDBJ whole genome shotgun (WGS) entry which is preliminary data.</text>
</comment>
<organism evidence="3 4">
    <name type="scientific">Actinoalloteichus caeruleus DSM 43889</name>
    <dbReference type="NCBI Taxonomy" id="1120930"/>
    <lineage>
        <taxon>Bacteria</taxon>
        <taxon>Bacillati</taxon>
        <taxon>Actinomycetota</taxon>
        <taxon>Actinomycetes</taxon>
        <taxon>Pseudonocardiales</taxon>
        <taxon>Pseudonocardiaceae</taxon>
        <taxon>Actinoalloteichus</taxon>
        <taxon>Actinoalloteichus cyanogriseus</taxon>
    </lineage>
</organism>
<dbReference type="EMBL" id="AUBJ02000001">
    <property type="protein sequence ID" value="MCP2334661.1"/>
    <property type="molecule type" value="Genomic_DNA"/>
</dbReference>
<accession>A0ABT1JST3</accession>
<feature type="domain" description="Nudix hydrolase" evidence="2">
    <location>
        <begin position="80"/>
        <end position="135"/>
    </location>
</feature>
<gene>
    <name evidence="3" type="ORF">G443_004931</name>
</gene>
<keyword evidence="4" id="KW-1185">Reference proteome</keyword>
<sequence length="254" mass="27126">MIDLEPPSPTRPHGRFGRGACPARHCLPRLPAVNPDSETTFAPEIMVGAAHEKRARTKGTQGAGRDYYYDESGPGANSIAPAVTAVVRNWSGHFLIIRRTDNDLYAIPGETQGIGETISQTVVREVEEETGITVVPRAVTGICTDPNHVVSYSSDGRFVRNSPSASLPTRCLGACGPAVRARRYSGLPEELMTLNIHPAIRLRIDHALGPHARSCSTSPRIGPSCPPGPPGRGPAGAGRRPLVPRCSVGRQHRA</sequence>
<dbReference type="InterPro" id="IPR000086">
    <property type="entry name" value="NUDIX_hydrolase_dom"/>
</dbReference>
<protein>
    <submittedName>
        <fullName evidence="3">NUDIX domain-containing protein</fullName>
    </submittedName>
</protein>
<dbReference type="Pfam" id="PF00293">
    <property type="entry name" value="NUDIX"/>
    <property type="match status" value="1"/>
</dbReference>
<feature type="region of interest" description="Disordered" evidence="1">
    <location>
        <begin position="211"/>
        <end position="254"/>
    </location>
</feature>
<evidence type="ECO:0000256" key="1">
    <source>
        <dbReference type="SAM" id="MobiDB-lite"/>
    </source>
</evidence>
<evidence type="ECO:0000259" key="2">
    <source>
        <dbReference type="Pfam" id="PF00293"/>
    </source>
</evidence>
<reference evidence="3 4" key="1">
    <citation type="submission" date="2022-06" db="EMBL/GenBank/DDBJ databases">
        <title>Genomic Encyclopedia of Type Strains, Phase I: the one thousand microbial genomes (KMG-I) project.</title>
        <authorList>
            <person name="Kyrpides N."/>
        </authorList>
    </citation>
    <scope>NUCLEOTIDE SEQUENCE [LARGE SCALE GENOMIC DNA]</scope>
    <source>
        <strain evidence="3 4">DSM 43889</strain>
    </source>
</reference>
<name>A0ABT1JST3_ACTCY</name>
<dbReference type="SUPFAM" id="SSF55811">
    <property type="entry name" value="Nudix"/>
    <property type="match status" value="1"/>
</dbReference>
<proteinExistence type="predicted"/>
<dbReference type="CDD" id="cd02883">
    <property type="entry name" value="NUDIX_Hydrolase"/>
    <property type="match status" value="1"/>
</dbReference>